<evidence type="ECO:0000256" key="2">
    <source>
        <dbReference type="PROSITE-ProRule" id="PRU00335"/>
    </source>
</evidence>
<dbReference type="SUPFAM" id="SSF46689">
    <property type="entry name" value="Homeodomain-like"/>
    <property type="match status" value="1"/>
</dbReference>
<dbReference type="PANTHER" id="PTHR30055:SF184">
    <property type="entry name" value="HTH-TYPE TRANSCRIPTIONAL REGULATOR ETHR"/>
    <property type="match status" value="1"/>
</dbReference>
<dbReference type="SUPFAM" id="SSF48498">
    <property type="entry name" value="Tetracyclin repressor-like, C-terminal domain"/>
    <property type="match status" value="1"/>
</dbReference>
<feature type="compositionally biased region" description="Basic and acidic residues" evidence="3">
    <location>
        <begin position="10"/>
        <end position="21"/>
    </location>
</feature>
<dbReference type="InterPro" id="IPR009057">
    <property type="entry name" value="Homeodomain-like_sf"/>
</dbReference>
<protein>
    <submittedName>
        <fullName evidence="5">TetR/AcrR family transcriptional regulator</fullName>
    </submittedName>
</protein>
<dbReference type="Pfam" id="PF00440">
    <property type="entry name" value="TetR_N"/>
    <property type="match status" value="1"/>
</dbReference>
<accession>A0ABP9KSB7</accession>
<reference evidence="6" key="1">
    <citation type="journal article" date="2019" name="Int. J. Syst. Evol. Microbiol.">
        <title>The Global Catalogue of Microorganisms (GCM) 10K type strain sequencing project: providing services to taxonomists for standard genome sequencing and annotation.</title>
        <authorList>
            <consortium name="The Broad Institute Genomics Platform"/>
            <consortium name="The Broad Institute Genome Sequencing Center for Infectious Disease"/>
            <person name="Wu L."/>
            <person name="Ma J."/>
        </authorList>
    </citation>
    <scope>NUCLEOTIDE SEQUENCE [LARGE SCALE GENOMIC DNA]</scope>
    <source>
        <strain evidence="6">JCM 18298</strain>
    </source>
</reference>
<evidence type="ECO:0000313" key="6">
    <source>
        <dbReference type="Proteomes" id="UP001500603"/>
    </source>
</evidence>
<organism evidence="5 6">
    <name type="scientific">Nocardia callitridis</name>
    <dbReference type="NCBI Taxonomy" id="648753"/>
    <lineage>
        <taxon>Bacteria</taxon>
        <taxon>Bacillati</taxon>
        <taxon>Actinomycetota</taxon>
        <taxon>Actinomycetes</taxon>
        <taxon>Mycobacteriales</taxon>
        <taxon>Nocardiaceae</taxon>
        <taxon>Nocardia</taxon>
    </lineage>
</organism>
<dbReference type="InterPro" id="IPR049397">
    <property type="entry name" value="EthR_C"/>
</dbReference>
<feature type="DNA-binding region" description="H-T-H motif" evidence="2">
    <location>
        <begin position="43"/>
        <end position="62"/>
    </location>
</feature>
<evidence type="ECO:0000256" key="1">
    <source>
        <dbReference type="ARBA" id="ARBA00023125"/>
    </source>
</evidence>
<dbReference type="Proteomes" id="UP001500603">
    <property type="component" value="Unassembled WGS sequence"/>
</dbReference>
<proteinExistence type="predicted"/>
<comment type="caution">
    <text evidence="5">The sequence shown here is derived from an EMBL/GenBank/DDBJ whole genome shotgun (WGS) entry which is preliminary data.</text>
</comment>
<dbReference type="EMBL" id="BAABJM010000006">
    <property type="protein sequence ID" value="GAA5064461.1"/>
    <property type="molecule type" value="Genomic_DNA"/>
</dbReference>
<dbReference type="InterPro" id="IPR001647">
    <property type="entry name" value="HTH_TetR"/>
</dbReference>
<dbReference type="Gene3D" id="1.10.10.60">
    <property type="entry name" value="Homeodomain-like"/>
    <property type="match status" value="1"/>
</dbReference>
<dbReference type="Pfam" id="PF21313">
    <property type="entry name" value="EthR_C"/>
    <property type="match status" value="1"/>
</dbReference>
<dbReference type="Gene3D" id="1.10.357.10">
    <property type="entry name" value="Tetracycline Repressor, domain 2"/>
    <property type="match status" value="1"/>
</dbReference>
<dbReference type="PROSITE" id="PS50977">
    <property type="entry name" value="HTH_TETR_2"/>
    <property type="match status" value="1"/>
</dbReference>
<keyword evidence="1 2" id="KW-0238">DNA-binding</keyword>
<dbReference type="PRINTS" id="PR00455">
    <property type="entry name" value="HTHTETR"/>
</dbReference>
<feature type="region of interest" description="Disordered" evidence="3">
    <location>
        <begin position="1"/>
        <end position="21"/>
    </location>
</feature>
<evidence type="ECO:0000259" key="4">
    <source>
        <dbReference type="PROSITE" id="PS50977"/>
    </source>
</evidence>
<evidence type="ECO:0000256" key="3">
    <source>
        <dbReference type="SAM" id="MobiDB-lite"/>
    </source>
</evidence>
<keyword evidence="6" id="KW-1185">Reference proteome</keyword>
<gene>
    <name evidence="5" type="ORF">GCM10023318_50470</name>
</gene>
<dbReference type="InterPro" id="IPR036271">
    <property type="entry name" value="Tet_transcr_reg_TetR-rel_C_sf"/>
</dbReference>
<dbReference type="InterPro" id="IPR050109">
    <property type="entry name" value="HTH-type_TetR-like_transc_reg"/>
</dbReference>
<name>A0ABP9KSB7_9NOCA</name>
<sequence length="219" mass="24159">MRMNRTRAVVGDRRPPSRGDQQRGRIIDAVVDLLETTSIAELSVTSIARQAGVGRQAFYFYFESKYAVVAAALEQVWTELDTATAELADYDFQEPPAPFTIRMIDDAVVVWERHGALLNACLQARPSDPQLSDLWDTFLANLSGKLATFIATLRDNGHAAPATVDTPALTHALVGLTVWTLTEKWALAEKSTAPQPLSAERLMDATRAIWIASMWGDSR</sequence>
<dbReference type="PANTHER" id="PTHR30055">
    <property type="entry name" value="HTH-TYPE TRANSCRIPTIONAL REGULATOR RUTR"/>
    <property type="match status" value="1"/>
</dbReference>
<feature type="domain" description="HTH tetR-type" evidence="4">
    <location>
        <begin position="20"/>
        <end position="80"/>
    </location>
</feature>
<evidence type="ECO:0000313" key="5">
    <source>
        <dbReference type="EMBL" id="GAA5064461.1"/>
    </source>
</evidence>